<name>A0A2U9P9Q6_STRAS</name>
<sequence>MRHQTFGEARAGAADEGLLAGHELVSVSAGWFCGPSPDPVGPSPDPVGPSPDPVGPSPDPVGP</sequence>
<evidence type="ECO:0000313" key="3">
    <source>
        <dbReference type="Proteomes" id="UP000247634"/>
    </source>
</evidence>
<dbReference type="Proteomes" id="UP000247634">
    <property type="component" value="Chromosome"/>
</dbReference>
<dbReference type="AlphaFoldDB" id="A0A2U9P9Q6"/>
<evidence type="ECO:0000313" key="2">
    <source>
        <dbReference type="EMBL" id="AWT46510.1"/>
    </source>
</evidence>
<dbReference type="EMBL" id="CP029788">
    <property type="protein sequence ID" value="AWT46510.1"/>
    <property type="molecule type" value="Genomic_DNA"/>
</dbReference>
<accession>A0A2U9P9Q6</accession>
<dbReference type="KEGG" id="sact:DMT42_32275"/>
<keyword evidence="3" id="KW-1185">Reference proteome</keyword>
<feature type="compositionally biased region" description="Pro residues" evidence="1">
    <location>
        <begin position="36"/>
        <end position="63"/>
    </location>
</feature>
<feature type="region of interest" description="Disordered" evidence="1">
    <location>
        <begin position="30"/>
        <end position="63"/>
    </location>
</feature>
<proteinExistence type="predicted"/>
<gene>
    <name evidence="2" type="ORF">DMT42_32275</name>
</gene>
<protein>
    <submittedName>
        <fullName evidence="2">Uncharacterized protein</fullName>
    </submittedName>
</protein>
<organism evidence="2 3">
    <name type="scientific">Streptomyces actuosus</name>
    <dbReference type="NCBI Taxonomy" id="1885"/>
    <lineage>
        <taxon>Bacteria</taxon>
        <taxon>Bacillati</taxon>
        <taxon>Actinomycetota</taxon>
        <taxon>Actinomycetes</taxon>
        <taxon>Kitasatosporales</taxon>
        <taxon>Streptomycetaceae</taxon>
        <taxon>Streptomyces</taxon>
    </lineage>
</organism>
<reference evidence="2 3" key="1">
    <citation type="submission" date="2018-06" db="EMBL/GenBank/DDBJ databases">
        <title>The complete genome sequence of a nosiheptide producer Streptomyces actuosus ATCC 25421: deducing the ability of producing a new class III lantibiotics.</title>
        <authorList>
            <person name="Liu W."/>
            <person name="Sun F."/>
            <person name="Hu Y."/>
        </authorList>
    </citation>
    <scope>NUCLEOTIDE SEQUENCE [LARGE SCALE GENOMIC DNA]</scope>
    <source>
        <strain evidence="2 3">ATCC 25421</strain>
    </source>
</reference>
<evidence type="ECO:0000256" key="1">
    <source>
        <dbReference type="SAM" id="MobiDB-lite"/>
    </source>
</evidence>